<gene>
    <name evidence="1" type="ORF">GN244_ATG20936</name>
</gene>
<accession>A0A833W3P9</accession>
<dbReference type="AlphaFoldDB" id="A0A833W3P9"/>
<dbReference type="Proteomes" id="UP000602510">
    <property type="component" value="Unassembled WGS sequence"/>
</dbReference>
<organism evidence="1 2">
    <name type="scientific">Phytophthora infestans</name>
    <name type="common">Potato late blight agent</name>
    <name type="synonym">Botrytis infestans</name>
    <dbReference type="NCBI Taxonomy" id="4787"/>
    <lineage>
        <taxon>Eukaryota</taxon>
        <taxon>Sar</taxon>
        <taxon>Stramenopiles</taxon>
        <taxon>Oomycota</taxon>
        <taxon>Peronosporomycetes</taxon>
        <taxon>Peronosporales</taxon>
        <taxon>Peronosporaceae</taxon>
        <taxon>Phytophthora</taxon>
    </lineage>
</organism>
<protein>
    <recommendedName>
        <fullName evidence="3">Integrase zinc-binding domain-containing protein</fullName>
    </recommendedName>
</protein>
<sequence length="72" mass="8078">MDEILVIQREQDDRPAQVQWSDEQECFVLSGNLVWIPEVSMDLIHRICAVAHAGGSGHRGARTTMEAVANWC</sequence>
<reference evidence="1" key="1">
    <citation type="submission" date="2020-04" db="EMBL/GenBank/DDBJ databases">
        <title>Hybrid Assembly of Korean Phytophthora infestans isolates.</title>
        <authorList>
            <person name="Prokchorchik M."/>
            <person name="Lee Y."/>
            <person name="Seo J."/>
            <person name="Cho J.-H."/>
            <person name="Park Y.-E."/>
            <person name="Jang D.-C."/>
            <person name="Im J.-S."/>
            <person name="Choi J.-G."/>
            <person name="Park H.-J."/>
            <person name="Lee G.-B."/>
            <person name="Lee Y.-G."/>
            <person name="Hong S.-Y."/>
            <person name="Cho K."/>
            <person name="Sohn K.H."/>
        </authorList>
    </citation>
    <scope>NUCLEOTIDE SEQUENCE</scope>
    <source>
        <strain evidence="1">KR_1_A1</strain>
    </source>
</reference>
<evidence type="ECO:0000313" key="2">
    <source>
        <dbReference type="Proteomes" id="UP000602510"/>
    </source>
</evidence>
<keyword evidence="2" id="KW-1185">Reference proteome</keyword>
<dbReference type="EMBL" id="WSZM01001446">
    <property type="protein sequence ID" value="KAF4027457.1"/>
    <property type="molecule type" value="Genomic_DNA"/>
</dbReference>
<comment type="caution">
    <text evidence="1">The sequence shown here is derived from an EMBL/GenBank/DDBJ whole genome shotgun (WGS) entry which is preliminary data.</text>
</comment>
<evidence type="ECO:0008006" key="3">
    <source>
        <dbReference type="Google" id="ProtNLM"/>
    </source>
</evidence>
<proteinExistence type="predicted"/>
<evidence type="ECO:0000313" key="1">
    <source>
        <dbReference type="EMBL" id="KAF4027457.1"/>
    </source>
</evidence>
<name>A0A833W3P9_PHYIN</name>